<dbReference type="AlphaFoldDB" id="A0A2G6JBD2"/>
<evidence type="ECO:0000259" key="1">
    <source>
        <dbReference type="Pfam" id="PF07929"/>
    </source>
</evidence>
<evidence type="ECO:0000313" key="2">
    <source>
        <dbReference type="EMBL" id="PIE20726.1"/>
    </source>
</evidence>
<gene>
    <name evidence="2" type="ORF">CSA61_00760</name>
</gene>
<reference evidence="2 3" key="1">
    <citation type="submission" date="2017-10" db="EMBL/GenBank/DDBJ databases">
        <title>Novel microbial diversity and functional potential in the marine mammal oral microbiome.</title>
        <authorList>
            <person name="Dudek N.K."/>
            <person name="Sun C.L."/>
            <person name="Burstein D."/>
            <person name="Kantor R.S."/>
            <person name="Aliaga Goltsman D.S."/>
            <person name="Bik E.M."/>
            <person name="Thomas B.C."/>
            <person name="Banfield J.F."/>
            <person name="Relman D.A."/>
        </authorList>
    </citation>
    <scope>NUCLEOTIDE SEQUENCE [LARGE SCALE GENOMIC DNA]</scope>
    <source>
        <strain evidence="2">DOLJORAL78_49_30</strain>
    </source>
</reference>
<dbReference type="PANTHER" id="PTHR41878:SF1">
    <property type="entry name" value="TNPR PROTEIN"/>
    <property type="match status" value="1"/>
</dbReference>
<sequence>MNERFYLLKIQLLDIEPAIWRRFVVPASITLDRLHDVIQIVMGWTDSHLHEFTIGKKRYTEYPEWEEDGLVCGRYRLGDLIKQKGRTFYYLYDFGDSWEHELVLEESRYSNPELRTELACLGGERACPPEDVGGVSGYFDFCSALKDPIHEEHESYMQWSGGDFDSERFDTVSVNWELMKYLRWSRDRYQDWRVWDDEG</sequence>
<dbReference type="PANTHER" id="PTHR41878">
    <property type="entry name" value="LEXA REPRESSOR-RELATED"/>
    <property type="match status" value="1"/>
</dbReference>
<dbReference type="SUPFAM" id="SSF159941">
    <property type="entry name" value="MM3350-like"/>
    <property type="match status" value="1"/>
</dbReference>
<dbReference type="InterPro" id="IPR012912">
    <property type="entry name" value="Plasmid_pRiA4b_Orf3-like"/>
</dbReference>
<feature type="domain" description="Plasmid pRiA4b Orf3-like" evidence="1">
    <location>
        <begin position="5"/>
        <end position="171"/>
    </location>
</feature>
<name>A0A2G6JBD2_NEPCE</name>
<dbReference type="Pfam" id="PF07929">
    <property type="entry name" value="PRiA4_ORF3"/>
    <property type="match status" value="1"/>
</dbReference>
<dbReference type="Proteomes" id="UP000242733">
    <property type="component" value="Unassembled WGS sequence"/>
</dbReference>
<dbReference type="Gene3D" id="3.10.290.30">
    <property type="entry name" value="MM3350-like"/>
    <property type="match status" value="1"/>
</dbReference>
<accession>A0A2G6JBD2</accession>
<dbReference type="InterPro" id="IPR024047">
    <property type="entry name" value="MM3350-like_sf"/>
</dbReference>
<comment type="caution">
    <text evidence="2">The sequence shown here is derived from an EMBL/GenBank/DDBJ whole genome shotgun (WGS) entry which is preliminary data.</text>
</comment>
<protein>
    <recommendedName>
        <fullName evidence="1">Plasmid pRiA4b Orf3-like domain-containing protein</fullName>
    </recommendedName>
</protein>
<proteinExistence type="predicted"/>
<organism evidence="2 3">
    <name type="scientific">Neptuniibacter caesariensis</name>
    <dbReference type="NCBI Taxonomy" id="207954"/>
    <lineage>
        <taxon>Bacteria</taxon>
        <taxon>Pseudomonadati</taxon>
        <taxon>Pseudomonadota</taxon>
        <taxon>Gammaproteobacteria</taxon>
        <taxon>Oceanospirillales</taxon>
        <taxon>Oceanospirillaceae</taxon>
        <taxon>Neptuniibacter</taxon>
    </lineage>
</organism>
<evidence type="ECO:0000313" key="3">
    <source>
        <dbReference type="Proteomes" id="UP000242733"/>
    </source>
</evidence>
<dbReference type="EMBL" id="PDSG01000004">
    <property type="protein sequence ID" value="PIE20726.1"/>
    <property type="molecule type" value="Genomic_DNA"/>
</dbReference>